<sequence>MAANSYYNGPSHNLYEHDHDQQHLLSPNLSSGQPSPLKPLHILSHNQSPAYHHAPAFEDFEPLKEASHEDTLLKRRIRIFRVVSRILSFALSIAVLIPITLTLVKFLRTKDTYRTIPAPAGQSTTRTPWARNTRAWPTWMYFAVAVVSVFLNGGTVLSYKSGVGKANTASYVASGFGWVIGGGNLVVWSVAAGMYRGEKDKDGKSNDLWGWTCSAGARAIQKEFAKDVDFGMYCNVQSVSWYIGLAQAGAALLTVVIYVMVFMRRRSKRRVQELGRLSGFEPSRR</sequence>
<evidence type="ECO:0000313" key="3">
    <source>
        <dbReference type="Proteomes" id="UP000813461"/>
    </source>
</evidence>
<reference evidence="2" key="1">
    <citation type="journal article" date="2021" name="Nat. Commun.">
        <title>Genetic determinants of endophytism in the Arabidopsis root mycobiome.</title>
        <authorList>
            <person name="Mesny F."/>
            <person name="Miyauchi S."/>
            <person name="Thiergart T."/>
            <person name="Pickel B."/>
            <person name="Atanasova L."/>
            <person name="Karlsson M."/>
            <person name="Huettel B."/>
            <person name="Barry K.W."/>
            <person name="Haridas S."/>
            <person name="Chen C."/>
            <person name="Bauer D."/>
            <person name="Andreopoulos W."/>
            <person name="Pangilinan J."/>
            <person name="LaButti K."/>
            <person name="Riley R."/>
            <person name="Lipzen A."/>
            <person name="Clum A."/>
            <person name="Drula E."/>
            <person name="Henrissat B."/>
            <person name="Kohler A."/>
            <person name="Grigoriev I.V."/>
            <person name="Martin F.M."/>
            <person name="Hacquard S."/>
        </authorList>
    </citation>
    <scope>NUCLEOTIDE SEQUENCE</scope>
    <source>
        <strain evidence="2">MPI-SDFR-AT-0120</strain>
    </source>
</reference>
<feature type="transmembrane region" description="Helical" evidence="1">
    <location>
        <begin position="139"/>
        <end position="159"/>
    </location>
</feature>
<dbReference type="OrthoDB" id="5371583at2759"/>
<dbReference type="Proteomes" id="UP000813461">
    <property type="component" value="Unassembled WGS sequence"/>
</dbReference>
<proteinExistence type="predicted"/>
<protein>
    <submittedName>
        <fullName evidence="2">Uncharacterized protein</fullName>
    </submittedName>
</protein>
<dbReference type="PANTHER" id="PTHR42069">
    <property type="entry name" value="HYPHAL ANASTAMOSIS-8 PROTEIN"/>
    <property type="match status" value="1"/>
</dbReference>
<keyword evidence="1" id="KW-0812">Transmembrane</keyword>
<dbReference type="EMBL" id="JAGMVJ010000001">
    <property type="protein sequence ID" value="KAH7095277.1"/>
    <property type="molecule type" value="Genomic_DNA"/>
</dbReference>
<evidence type="ECO:0000256" key="1">
    <source>
        <dbReference type="SAM" id="Phobius"/>
    </source>
</evidence>
<feature type="transmembrane region" description="Helical" evidence="1">
    <location>
        <begin position="82"/>
        <end position="104"/>
    </location>
</feature>
<dbReference type="AlphaFoldDB" id="A0A8K0RK20"/>
<accession>A0A8K0RK20</accession>
<keyword evidence="3" id="KW-1185">Reference proteome</keyword>
<evidence type="ECO:0000313" key="2">
    <source>
        <dbReference type="EMBL" id="KAH7095277.1"/>
    </source>
</evidence>
<feature type="transmembrane region" description="Helical" evidence="1">
    <location>
        <begin position="239"/>
        <end position="261"/>
    </location>
</feature>
<keyword evidence="1" id="KW-1133">Transmembrane helix</keyword>
<gene>
    <name evidence="2" type="ORF">FB567DRAFT_512214</name>
</gene>
<comment type="caution">
    <text evidence="2">The sequence shown here is derived from an EMBL/GenBank/DDBJ whole genome shotgun (WGS) entry which is preliminary data.</text>
</comment>
<name>A0A8K0RK20_9PLEO</name>
<organism evidence="2 3">
    <name type="scientific">Paraphoma chrysanthemicola</name>
    <dbReference type="NCBI Taxonomy" id="798071"/>
    <lineage>
        <taxon>Eukaryota</taxon>
        <taxon>Fungi</taxon>
        <taxon>Dikarya</taxon>
        <taxon>Ascomycota</taxon>
        <taxon>Pezizomycotina</taxon>
        <taxon>Dothideomycetes</taxon>
        <taxon>Pleosporomycetidae</taxon>
        <taxon>Pleosporales</taxon>
        <taxon>Pleosporineae</taxon>
        <taxon>Phaeosphaeriaceae</taxon>
        <taxon>Paraphoma</taxon>
    </lineage>
</organism>
<feature type="transmembrane region" description="Helical" evidence="1">
    <location>
        <begin position="171"/>
        <end position="195"/>
    </location>
</feature>
<keyword evidence="1" id="KW-0472">Membrane</keyword>
<dbReference type="PANTHER" id="PTHR42069:SF1">
    <property type="entry name" value="MARVEL DOMAIN-CONTAINING PROTEIN"/>
    <property type="match status" value="1"/>
</dbReference>